<gene>
    <name evidence="3" type="ORF">GSLYS_00011538001</name>
</gene>
<dbReference type="GO" id="GO:0005576">
    <property type="term" value="C:extracellular region"/>
    <property type="evidence" value="ECO:0007669"/>
    <property type="project" value="InterPro"/>
</dbReference>
<dbReference type="SUPFAM" id="SSF55797">
    <property type="entry name" value="PR-1-like"/>
    <property type="match status" value="1"/>
</dbReference>
<dbReference type="InterPro" id="IPR018244">
    <property type="entry name" value="Allrgn_V5/Tpx1_CS"/>
</dbReference>
<dbReference type="EMBL" id="CAXITT010000269">
    <property type="protein sequence ID" value="CAL1537635.1"/>
    <property type="molecule type" value="Genomic_DNA"/>
</dbReference>
<organism evidence="3 4">
    <name type="scientific">Lymnaea stagnalis</name>
    <name type="common">Great pond snail</name>
    <name type="synonym">Helix stagnalis</name>
    <dbReference type="NCBI Taxonomy" id="6523"/>
    <lineage>
        <taxon>Eukaryota</taxon>
        <taxon>Metazoa</taxon>
        <taxon>Spiralia</taxon>
        <taxon>Lophotrochozoa</taxon>
        <taxon>Mollusca</taxon>
        <taxon>Gastropoda</taxon>
        <taxon>Heterobranchia</taxon>
        <taxon>Euthyneura</taxon>
        <taxon>Panpulmonata</taxon>
        <taxon>Hygrophila</taxon>
        <taxon>Lymnaeoidea</taxon>
        <taxon>Lymnaeidae</taxon>
        <taxon>Lymnaea</taxon>
    </lineage>
</organism>
<dbReference type="PRINTS" id="PR00837">
    <property type="entry name" value="V5TPXLIKE"/>
</dbReference>
<dbReference type="Pfam" id="PF00188">
    <property type="entry name" value="CAP"/>
    <property type="match status" value="1"/>
</dbReference>
<protein>
    <recommendedName>
        <fullName evidence="2">SCP domain-containing protein</fullName>
    </recommendedName>
</protein>
<evidence type="ECO:0000313" key="3">
    <source>
        <dbReference type="EMBL" id="CAL1537635.1"/>
    </source>
</evidence>
<dbReference type="PROSITE" id="PS01009">
    <property type="entry name" value="CRISP_1"/>
    <property type="match status" value="1"/>
</dbReference>
<comment type="caution">
    <text evidence="3">The sequence shown here is derived from an EMBL/GenBank/DDBJ whole genome shotgun (WGS) entry which is preliminary data.</text>
</comment>
<dbReference type="PANTHER" id="PTHR10334">
    <property type="entry name" value="CYSTEINE-RICH SECRETORY PROTEIN-RELATED"/>
    <property type="match status" value="1"/>
</dbReference>
<evidence type="ECO:0000259" key="2">
    <source>
        <dbReference type="SMART" id="SM00198"/>
    </source>
</evidence>
<keyword evidence="4" id="KW-1185">Reference proteome</keyword>
<proteinExistence type="predicted"/>
<reference evidence="3 4" key="1">
    <citation type="submission" date="2024-04" db="EMBL/GenBank/DDBJ databases">
        <authorList>
            <consortium name="Genoscope - CEA"/>
            <person name="William W."/>
        </authorList>
    </citation>
    <scope>NUCLEOTIDE SEQUENCE [LARGE SCALE GENOMIC DNA]</scope>
</reference>
<dbReference type="Gene3D" id="3.40.33.10">
    <property type="entry name" value="CAP"/>
    <property type="match status" value="1"/>
</dbReference>
<evidence type="ECO:0000256" key="1">
    <source>
        <dbReference type="SAM" id="SignalP"/>
    </source>
</evidence>
<dbReference type="Proteomes" id="UP001497497">
    <property type="component" value="Unassembled WGS sequence"/>
</dbReference>
<dbReference type="SMART" id="SM00198">
    <property type="entry name" value="SCP"/>
    <property type="match status" value="1"/>
</dbReference>
<accession>A0AAV2HW21</accession>
<keyword evidence="1" id="KW-0732">Signal</keyword>
<feature type="signal peptide" evidence="1">
    <location>
        <begin position="1"/>
        <end position="17"/>
    </location>
</feature>
<dbReference type="InterPro" id="IPR001283">
    <property type="entry name" value="CRISP-related"/>
</dbReference>
<name>A0AAV2HW21_LYMST</name>
<dbReference type="AlphaFoldDB" id="A0AAV2HW21"/>
<dbReference type="InterPro" id="IPR035940">
    <property type="entry name" value="CAP_sf"/>
</dbReference>
<evidence type="ECO:0000313" key="4">
    <source>
        <dbReference type="Proteomes" id="UP001497497"/>
    </source>
</evidence>
<feature type="chain" id="PRO_5043416058" description="SCP domain-containing protein" evidence="1">
    <location>
        <begin position="18"/>
        <end position="164"/>
    </location>
</feature>
<dbReference type="InterPro" id="IPR014044">
    <property type="entry name" value="CAP_dom"/>
</dbReference>
<sequence length="164" mass="17943">MLSNVLLMLTICATGCAVVPEALSESDIAAFLSSHNQLRSSLSLPDLVWNSTLASVAEEHGSKCLWRHSFNRYGENLYAGSPKTTDNAEIANAAVALWATEVKKVDPKWACIFVSQGTCGHYSQLVWKNTKQVGCSVIHCTRSLENLVVCEYDPPGNYMGQTPY</sequence>
<feature type="domain" description="SCP" evidence="2">
    <location>
        <begin position="26"/>
        <end position="160"/>
    </location>
</feature>